<name>A0A1M7REW3_9ACTN</name>
<evidence type="ECO:0000259" key="2">
    <source>
        <dbReference type="Pfam" id="PF01471"/>
    </source>
</evidence>
<dbReference type="Proteomes" id="UP000184440">
    <property type="component" value="Unassembled WGS sequence"/>
</dbReference>
<dbReference type="InterPro" id="IPR002477">
    <property type="entry name" value="Peptidoglycan-bd-like"/>
</dbReference>
<feature type="domain" description="Peptidoglycan binding-like" evidence="2">
    <location>
        <begin position="66"/>
        <end position="120"/>
    </location>
</feature>
<keyword evidence="4" id="KW-1185">Reference proteome</keyword>
<organism evidence="3 4">
    <name type="scientific">Cryptosporangium aurantiacum</name>
    <dbReference type="NCBI Taxonomy" id="134849"/>
    <lineage>
        <taxon>Bacteria</taxon>
        <taxon>Bacillati</taxon>
        <taxon>Actinomycetota</taxon>
        <taxon>Actinomycetes</taxon>
        <taxon>Cryptosporangiales</taxon>
        <taxon>Cryptosporangiaceae</taxon>
        <taxon>Cryptosporangium</taxon>
    </lineage>
</organism>
<dbReference type="EMBL" id="FRCS01000010">
    <property type="protein sequence ID" value="SHN44689.1"/>
    <property type="molecule type" value="Genomic_DNA"/>
</dbReference>
<dbReference type="Gene3D" id="1.10.101.10">
    <property type="entry name" value="PGBD-like superfamily/PGBD"/>
    <property type="match status" value="1"/>
</dbReference>
<dbReference type="Pfam" id="PF01471">
    <property type="entry name" value="PG_binding_1"/>
    <property type="match status" value="1"/>
</dbReference>
<sequence length="132" mass="13754">MTMRKRVAVAAAVLALGGGLAVLPSSPAAAAYTCRYSERGIYAYAGYYSGNTVQPSSTGVSNAGIEAQCLLKAYGYPPGTIDGVFGTNSRSAAKAFQRHMNLAFDAGLVEDGKVGPATWPWLREMVAITTSP</sequence>
<dbReference type="SUPFAM" id="SSF47090">
    <property type="entry name" value="PGBD-like"/>
    <property type="match status" value="1"/>
</dbReference>
<dbReference type="STRING" id="134849.SAMN05443668_110325"/>
<dbReference type="OrthoDB" id="5620138at2"/>
<protein>
    <submittedName>
        <fullName evidence="3">Putative peptidoglycan binding domain-containing protein</fullName>
    </submittedName>
</protein>
<evidence type="ECO:0000313" key="3">
    <source>
        <dbReference type="EMBL" id="SHN44689.1"/>
    </source>
</evidence>
<feature type="signal peptide" evidence="1">
    <location>
        <begin position="1"/>
        <end position="30"/>
    </location>
</feature>
<reference evidence="3 4" key="1">
    <citation type="submission" date="2016-11" db="EMBL/GenBank/DDBJ databases">
        <authorList>
            <person name="Jaros S."/>
            <person name="Januszkiewicz K."/>
            <person name="Wedrychowicz H."/>
        </authorList>
    </citation>
    <scope>NUCLEOTIDE SEQUENCE [LARGE SCALE GENOMIC DNA]</scope>
    <source>
        <strain evidence="3 4">DSM 46144</strain>
    </source>
</reference>
<dbReference type="InterPro" id="IPR036365">
    <property type="entry name" value="PGBD-like_sf"/>
</dbReference>
<evidence type="ECO:0000313" key="4">
    <source>
        <dbReference type="Proteomes" id="UP000184440"/>
    </source>
</evidence>
<evidence type="ECO:0000256" key="1">
    <source>
        <dbReference type="SAM" id="SignalP"/>
    </source>
</evidence>
<gene>
    <name evidence="3" type="ORF">SAMN05443668_110325</name>
</gene>
<feature type="chain" id="PRO_5012794215" evidence="1">
    <location>
        <begin position="31"/>
        <end position="132"/>
    </location>
</feature>
<dbReference type="InterPro" id="IPR036366">
    <property type="entry name" value="PGBDSf"/>
</dbReference>
<keyword evidence="1" id="KW-0732">Signal</keyword>
<proteinExistence type="predicted"/>
<accession>A0A1M7REW3</accession>
<dbReference type="AlphaFoldDB" id="A0A1M7REW3"/>
<dbReference type="RefSeq" id="WP_073261550.1">
    <property type="nucleotide sequence ID" value="NZ_FRCS01000010.1"/>
</dbReference>